<protein>
    <submittedName>
        <fullName evidence="7">Protein SUPPRESSOR OF GENE SILENCING 3 like</fullName>
    </submittedName>
</protein>
<evidence type="ECO:0000259" key="5">
    <source>
        <dbReference type="Pfam" id="PF03469"/>
    </source>
</evidence>
<evidence type="ECO:0000256" key="1">
    <source>
        <dbReference type="ARBA" id="ARBA00023054"/>
    </source>
</evidence>
<feature type="domain" description="Zinc finger-XS" evidence="6">
    <location>
        <begin position="43"/>
        <end position="82"/>
    </location>
</feature>
<dbReference type="EMBL" id="KZ502584">
    <property type="protein sequence ID" value="PKU75616.1"/>
    <property type="molecule type" value="Genomic_DNA"/>
</dbReference>
<keyword evidence="1 3" id="KW-0175">Coiled coil</keyword>
<accession>A0A2I0WIX4</accession>
<evidence type="ECO:0000256" key="2">
    <source>
        <dbReference type="ARBA" id="ARBA00023158"/>
    </source>
</evidence>
<name>A0A2I0WIX4_9ASPA</name>
<dbReference type="GO" id="GO:0080188">
    <property type="term" value="P:gene silencing by siRNA-directed DNA methylation"/>
    <property type="evidence" value="ECO:0007669"/>
    <property type="project" value="InterPro"/>
</dbReference>
<dbReference type="Proteomes" id="UP000233837">
    <property type="component" value="Unassembled WGS sequence"/>
</dbReference>
<dbReference type="Gene3D" id="3.30.70.2890">
    <property type="entry name" value="XS domain"/>
    <property type="match status" value="1"/>
</dbReference>
<feature type="coiled-coil region" evidence="3">
    <location>
        <begin position="253"/>
        <end position="480"/>
    </location>
</feature>
<dbReference type="PANTHER" id="PTHR21596:SF3">
    <property type="entry name" value="FACTOR OF DNA METHYLATION 1-RELATED"/>
    <property type="match status" value="1"/>
</dbReference>
<feature type="domain" description="XS" evidence="4">
    <location>
        <begin position="112"/>
        <end position="220"/>
    </location>
</feature>
<sequence length="629" mass="73563">MDYSFSETIEFCDSEIDVYATNFYQQLKSEELKVKVTDNIYRCPFCHKKKTQNYKYKDLLQHATDIAATNKNAKVKANHQAIVEFLKNDISDDSSPSQLLITKREHLKAEQDEQFVWPWMGILVNVPTEFKNGKYVGESGNRLKELLSKFNPIKFHSLWNFRGHTGNVVVNFSKDWIGFRDAMAFENYFYADHFGKMNWVEKRNSIPGIYGWVARADDYYSGGPIGEHLQKHGDLKTVDDITNEESNKMSKLIQDLATLIEVKKKHIEELEDKYNTSTLSLNKMMEERDKLHESYNNEIQRMQQLVQDHSRRIFDENENLRTELESKRREHAFRSKQLNTLAAQSESEIRKLEDEKKKNAMKNSLLELASLEQKKADDDFLSLVEEQKKEKEANNKKILNLQKQLDAKQKLELEIQQLKGCLEVMKLMGGQDLVVHQKIDQLNEELREKNEELEDLEVLNQALVVKERKSNDELQEARKELISGASDILGNRTMIGIKRMGELDEKIFHAACIKRYRKDEADVKAAEFCSKWQDELKIPEWHPFRISSVDGKLKEVIQEDDEKLVALRCELGDEAYRAVTSALLEINEYNPSGRYVINELWSYREGRRATLKEAIEFVMKHLTSQKRKR</sequence>
<evidence type="ECO:0000259" key="6">
    <source>
        <dbReference type="Pfam" id="PF03470"/>
    </source>
</evidence>
<evidence type="ECO:0000259" key="4">
    <source>
        <dbReference type="Pfam" id="PF03468"/>
    </source>
</evidence>
<evidence type="ECO:0000313" key="7">
    <source>
        <dbReference type="EMBL" id="PKU75616.1"/>
    </source>
</evidence>
<dbReference type="Pfam" id="PF03470">
    <property type="entry name" value="zf-XS"/>
    <property type="match status" value="1"/>
</dbReference>
<evidence type="ECO:0000256" key="3">
    <source>
        <dbReference type="SAM" id="Coils"/>
    </source>
</evidence>
<dbReference type="InterPro" id="IPR005379">
    <property type="entry name" value="FDM1-5/IDN2_XH"/>
</dbReference>
<reference evidence="7 8" key="2">
    <citation type="journal article" date="2017" name="Nature">
        <title>The Apostasia genome and the evolution of orchids.</title>
        <authorList>
            <person name="Zhang G.Q."/>
            <person name="Liu K.W."/>
            <person name="Li Z."/>
            <person name="Lohaus R."/>
            <person name="Hsiao Y.Y."/>
            <person name="Niu S.C."/>
            <person name="Wang J.Y."/>
            <person name="Lin Y.C."/>
            <person name="Xu Q."/>
            <person name="Chen L.J."/>
            <person name="Yoshida K."/>
            <person name="Fujiwara S."/>
            <person name="Wang Z.W."/>
            <person name="Zhang Y.Q."/>
            <person name="Mitsuda N."/>
            <person name="Wang M."/>
            <person name="Liu G.H."/>
            <person name="Pecoraro L."/>
            <person name="Huang H.X."/>
            <person name="Xiao X.J."/>
            <person name="Lin M."/>
            <person name="Wu X.Y."/>
            <person name="Wu W.L."/>
            <person name="Chen Y.Y."/>
            <person name="Chang S.B."/>
            <person name="Sakamoto S."/>
            <person name="Ohme-Takagi M."/>
            <person name="Yagi M."/>
            <person name="Zeng S.J."/>
            <person name="Shen C.Y."/>
            <person name="Yeh C.M."/>
            <person name="Luo Y.B."/>
            <person name="Tsai W.C."/>
            <person name="Van de Peer Y."/>
            <person name="Liu Z.J."/>
        </authorList>
    </citation>
    <scope>NUCLEOTIDE SEQUENCE [LARGE SCALE GENOMIC DNA]</scope>
    <source>
        <tissue evidence="7">The whole plant</tissue>
    </source>
</reference>
<dbReference type="InterPro" id="IPR005380">
    <property type="entry name" value="XS_domain"/>
</dbReference>
<dbReference type="AlphaFoldDB" id="A0A2I0WIX4"/>
<dbReference type="Pfam" id="PF03468">
    <property type="entry name" value="XS"/>
    <property type="match status" value="1"/>
</dbReference>
<dbReference type="OrthoDB" id="1892195at2759"/>
<feature type="domain" description="Factor of DNA methylation 1-5/IDN2" evidence="5">
    <location>
        <begin position="498"/>
        <end position="628"/>
    </location>
</feature>
<dbReference type="STRING" id="906689.A0A2I0WIX4"/>
<organism evidence="7 8">
    <name type="scientific">Dendrobium catenatum</name>
    <dbReference type="NCBI Taxonomy" id="906689"/>
    <lineage>
        <taxon>Eukaryota</taxon>
        <taxon>Viridiplantae</taxon>
        <taxon>Streptophyta</taxon>
        <taxon>Embryophyta</taxon>
        <taxon>Tracheophyta</taxon>
        <taxon>Spermatophyta</taxon>
        <taxon>Magnoliopsida</taxon>
        <taxon>Liliopsida</taxon>
        <taxon>Asparagales</taxon>
        <taxon>Orchidaceae</taxon>
        <taxon>Epidendroideae</taxon>
        <taxon>Malaxideae</taxon>
        <taxon>Dendrobiinae</taxon>
        <taxon>Dendrobium</taxon>
    </lineage>
</organism>
<dbReference type="InterPro" id="IPR005381">
    <property type="entry name" value="Znf-XS_domain"/>
</dbReference>
<dbReference type="PANTHER" id="PTHR21596">
    <property type="entry name" value="RIBONUCLEASE P SUBUNIT P38"/>
    <property type="match status" value="1"/>
</dbReference>
<evidence type="ECO:0000313" key="8">
    <source>
        <dbReference type="Proteomes" id="UP000233837"/>
    </source>
</evidence>
<proteinExistence type="predicted"/>
<keyword evidence="2" id="KW-0943">RNA-mediated gene silencing</keyword>
<dbReference type="InterPro" id="IPR038588">
    <property type="entry name" value="XS_domain_sf"/>
</dbReference>
<gene>
    <name evidence="7" type="primary">SGS3</name>
    <name evidence="7" type="ORF">MA16_Dca016097</name>
</gene>
<keyword evidence="8" id="KW-1185">Reference proteome</keyword>
<reference evidence="7 8" key="1">
    <citation type="journal article" date="2016" name="Sci. Rep.">
        <title>The Dendrobium catenatum Lindl. genome sequence provides insights into polysaccharide synthase, floral development and adaptive evolution.</title>
        <authorList>
            <person name="Zhang G.Q."/>
            <person name="Xu Q."/>
            <person name="Bian C."/>
            <person name="Tsai W.C."/>
            <person name="Yeh C.M."/>
            <person name="Liu K.W."/>
            <person name="Yoshida K."/>
            <person name="Zhang L.S."/>
            <person name="Chang S.B."/>
            <person name="Chen F."/>
            <person name="Shi Y."/>
            <person name="Su Y.Y."/>
            <person name="Zhang Y.Q."/>
            <person name="Chen L.J."/>
            <person name="Yin Y."/>
            <person name="Lin M."/>
            <person name="Huang H."/>
            <person name="Deng H."/>
            <person name="Wang Z.W."/>
            <person name="Zhu S.L."/>
            <person name="Zhao X."/>
            <person name="Deng C."/>
            <person name="Niu S.C."/>
            <person name="Huang J."/>
            <person name="Wang M."/>
            <person name="Liu G.H."/>
            <person name="Yang H.J."/>
            <person name="Xiao X.J."/>
            <person name="Hsiao Y.Y."/>
            <person name="Wu W.L."/>
            <person name="Chen Y.Y."/>
            <person name="Mitsuda N."/>
            <person name="Ohme-Takagi M."/>
            <person name="Luo Y.B."/>
            <person name="Van de Peer Y."/>
            <person name="Liu Z.J."/>
        </authorList>
    </citation>
    <scope>NUCLEOTIDE SEQUENCE [LARGE SCALE GENOMIC DNA]</scope>
    <source>
        <tissue evidence="7">The whole plant</tissue>
    </source>
</reference>
<dbReference type="Pfam" id="PF03469">
    <property type="entry name" value="XH"/>
    <property type="match status" value="1"/>
</dbReference>
<dbReference type="CDD" id="cd12266">
    <property type="entry name" value="RRM_like_XS"/>
    <property type="match status" value="1"/>
</dbReference>
<dbReference type="InterPro" id="IPR045177">
    <property type="entry name" value="FDM1-5/IDN2"/>
</dbReference>